<dbReference type="AlphaFoldDB" id="A0A329M205"/>
<keyword evidence="3" id="KW-1185">Reference proteome</keyword>
<dbReference type="PANTHER" id="PTHR22617">
    <property type="entry name" value="CHEMOTAXIS SENSOR HISTIDINE KINASE-RELATED"/>
    <property type="match status" value="1"/>
</dbReference>
<name>A0A329M205_9BACL</name>
<dbReference type="PANTHER" id="PTHR22617:SF23">
    <property type="entry name" value="CHEMOTAXIS PROTEIN CHEW"/>
    <property type="match status" value="1"/>
</dbReference>
<dbReference type="GO" id="GO:0005829">
    <property type="term" value="C:cytosol"/>
    <property type="evidence" value="ECO:0007669"/>
    <property type="project" value="TreeGrafter"/>
</dbReference>
<dbReference type="SMART" id="SM00260">
    <property type="entry name" value="CheW"/>
    <property type="match status" value="1"/>
</dbReference>
<dbReference type="InterPro" id="IPR039315">
    <property type="entry name" value="CheW"/>
</dbReference>
<dbReference type="Gene3D" id="2.40.50.180">
    <property type="entry name" value="CheA-289, Domain 4"/>
    <property type="match status" value="1"/>
</dbReference>
<dbReference type="Gene3D" id="2.30.30.40">
    <property type="entry name" value="SH3 Domains"/>
    <property type="match status" value="1"/>
</dbReference>
<gene>
    <name evidence="2" type="ORF">DQG23_34290</name>
</gene>
<accession>A0A329M205</accession>
<comment type="caution">
    <text evidence="2">The sequence shown here is derived from an EMBL/GenBank/DDBJ whole genome shotgun (WGS) entry which is preliminary data.</text>
</comment>
<evidence type="ECO:0000259" key="1">
    <source>
        <dbReference type="PROSITE" id="PS50851"/>
    </source>
</evidence>
<dbReference type="PROSITE" id="PS50851">
    <property type="entry name" value="CHEW"/>
    <property type="match status" value="1"/>
</dbReference>
<dbReference type="InterPro" id="IPR036061">
    <property type="entry name" value="CheW-like_dom_sf"/>
</dbReference>
<reference evidence="2 3" key="1">
    <citation type="journal article" date="2009" name="Int. J. Syst. Evol. Microbiol.">
        <title>Paenibacillus contaminans sp. nov., isolated from a contaminated laboratory plate.</title>
        <authorList>
            <person name="Chou J.H."/>
            <person name="Lee J.H."/>
            <person name="Lin M.C."/>
            <person name="Chang P.S."/>
            <person name="Arun A.B."/>
            <person name="Young C.C."/>
            <person name="Chen W.M."/>
        </authorList>
    </citation>
    <scope>NUCLEOTIDE SEQUENCE [LARGE SCALE GENOMIC DNA]</scope>
    <source>
        <strain evidence="2 3">CKOBP-6</strain>
    </source>
</reference>
<dbReference type="InterPro" id="IPR002545">
    <property type="entry name" value="CheW-lke_dom"/>
</dbReference>
<protein>
    <submittedName>
        <fullName evidence="2">Chemotaxis protein CheW</fullName>
    </submittedName>
</protein>
<dbReference type="SUPFAM" id="SSF50341">
    <property type="entry name" value="CheW-like"/>
    <property type="match status" value="1"/>
</dbReference>
<dbReference type="Pfam" id="PF01584">
    <property type="entry name" value="CheW"/>
    <property type="match status" value="1"/>
</dbReference>
<organism evidence="2 3">
    <name type="scientific">Paenibacillus contaminans</name>
    <dbReference type="NCBI Taxonomy" id="450362"/>
    <lineage>
        <taxon>Bacteria</taxon>
        <taxon>Bacillati</taxon>
        <taxon>Bacillota</taxon>
        <taxon>Bacilli</taxon>
        <taxon>Bacillales</taxon>
        <taxon>Paenibacillaceae</taxon>
        <taxon>Paenibacillus</taxon>
    </lineage>
</organism>
<feature type="domain" description="CheW-like" evidence="1">
    <location>
        <begin position="6"/>
        <end position="144"/>
    </location>
</feature>
<dbReference type="Proteomes" id="UP000250369">
    <property type="component" value="Unassembled WGS sequence"/>
</dbReference>
<dbReference type="GO" id="GO:0007165">
    <property type="term" value="P:signal transduction"/>
    <property type="evidence" value="ECO:0007669"/>
    <property type="project" value="InterPro"/>
</dbReference>
<sequence>MTVVNQEQFVEIGIAGERYAFRIQDIREIIKMQQITEIPNSKPYLLGVFNLRGTVAPAVSLRKRFGLPEIPFTNSSRIVIVNDGDAMVGLIVDQVYQVTSFREIQPPPERIGGLENRYVAGIGKTGDGLVSLLKLERIMYDDIIHR</sequence>
<dbReference type="GO" id="GO:0006935">
    <property type="term" value="P:chemotaxis"/>
    <property type="evidence" value="ECO:0007669"/>
    <property type="project" value="InterPro"/>
</dbReference>
<evidence type="ECO:0000313" key="2">
    <source>
        <dbReference type="EMBL" id="RAV12653.1"/>
    </source>
</evidence>
<dbReference type="RefSeq" id="WP_113035543.1">
    <property type="nucleotide sequence ID" value="NZ_QMFB01000032.1"/>
</dbReference>
<dbReference type="OrthoDB" id="9794382at2"/>
<proteinExistence type="predicted"/>
<evidence type="ECO:0000313" key="3">
    <source>
        <dbReference type="Proteomes" id="UP000250369"/>
    </source>
</evidence>
<dbReference type="EMBL" id="QMFB01000032">
    <property type="protein sequence ID" value="RAV12653.1"/>
    <property type="molecule type" value="Genomic_DNA"/>
</dbReference>